<dbReference type="GeneID" id="17250332"/>
<dbReference type="SUPFAM" id="SSF48056">
    <property type="entry name" value="Di-copper centre-containing domain"/>
    <property type="match status" value="1"/>
</dbReference>
<evidence type="ECO:0000313" key="4">
    <source>
        <dbReference type="EnsemblProtists" id="EOD04181"/>
    </source>
</evidence>
<reference evidence="4" key="2">
    <citation type="submission" date="2024-10" db="UniProtKB">
        <authorList>
            <consortium name="EnsemblProtists"/>
        </authorList>
    </citation>
    <scope>IDENTIFICATION</scope>
</reference>
<dbReference type="PaxDb" id="2903-EOD04181"/>
<keyword evidence="2" id="KW-0732">Signal</keyword>
<dbReference type="Gene3D" id="1.10.1280.10">
    <property type="entry name" value="Di-copper center containing domain from catechol oxidase"/>
    <property type="match status" value="2"/>
</dbReference>
<dbReference type="EnsemblProtists" id="EOD04181">
    <property type="protein sequence ID" value="EOD04181"/>
    <property type="gene ID" value="EMIHUDRAFT_471310"/>
</dbReference>
<feature type="compositionally biased region" description="Basic and acidic residues" evidence="1">
    <location>
        <begin position="370"/>
        <end position="382"/>
    </location>
</feature>
<evidence type="ECO:0000259" key="3">
    <source>
        <dbReference type="Pfam" id="PF00264"/>
    </source>
</evidence>
<protein>
    <recommendedName>
        <fullName evidence="3">Tyrosinase copper-binding domain-containing protein</fullName>
    </recommendedName>
</protein>
<dbReference type="GO" id="GO:0016491">
    <property type="term" value="F:oxidoreductase activity"/>
    <property type="evidence" value="ECO:0007669"/>
    <property type="project" value="InterPro"/>
</dbReference>
<name>A0A0D3HYU6_EMIH1</name>
<evidence type="ECO:0000256" key="2">
    <source>
        <dbReference type="SAM" id="SignalP"/>
    </source>
</evidence>
<dbReference type="Proteomes" id="UP000013827">
    <property type="component" value="Unassembled WGS sequence"/>
</dbReference>
<feature type="region of interest" description="Disordered" evidence="1">
    <location>
        <begin position="60"/>
        <end position="85"/>
    </location>
</feature>
<accession>A0A0D3HYU6</accession>
<keyword evidence="5" id="KW-1185">Reference proteome</keyword>
<dbReference type="InterPro" id="IPR002227">
    <property type="entry name" value="Tyrosinase_Cu-bd"/>
</dbReference>
<sequence length="797" mass="89726">MMTLYIRWFALATLVAGSLSASVQDQDGTGATDRTLMFSTVPGPGPAPPTKPWECPLPEYKQKKGPNSPTGFGPTCDPTRIGTENDHLTEPRERKEWREMSKTEIDRFACALRVMDETTTKEGRACYGKTFWAFADLVNLHAATVLSVTKFRTQSFVRTFEMAILSIDPKIEAIPWWNMPLDSAPVLFLNGTEKVPAGKYYKDCDPKKTKDCDPKKYIWTDKYFGNQTGSGPNFEVADGRWAYRKLHRYGDFDHEYWSSYPPKGSDPAPDPVTNPPVTNECVVGKWFSPRSPIVGPLRKQKKFDHNLDQNCVRCCDAPKYGTDENCKCDQPEDLVDVYMRGPTLDTATCSPYVTRNPNGRGVGTSPVKIGNEKQFDGNGRSDQDSLLRYTQHDFDACANSNNTRNWIEWQNCQEENLFGTLEGVYCPADKETCTQSELEKVFALHSSAHDKTLGEIGDVTTSPSDPALFFSYHAYIDKNFMAWQESMMDTGRFTDPVKKDLGPHDKSDPPDLTNKNYFGYPRNVKVEDWQAHVDEFVNVQFIDGMVKASNQRMTLRNWVAPVSFDHFDLQLWQDLLGKDGQTQWMPPGHQNSSLAEQWHDAATMNDTDAKMIYQVHAGVDPNGNEYDAEEIDTEDLLGPACSSLTNVWGETNDAELFEITNARGKPVRGVFNPLFSSNCDQPTFPSPQPGSLTHNLTQCARTYSTSGPFIYMTKYRPPDFFNRGRQANPTLPWVPGTLLQDIALGGLPFRNLFPTDDGGEFGYSNKEIIELSMPCLHGRAPNNKDKPCSPYYYSKGE</sequence>
<dbReference type="RefSeq" id="XP_005756610.1">
    <property type="nucleotide sequence ID" value="XM_005756553.1"/>
</dbReference>
<dbReference type="KEGG" id="ehx:EMIHUDRAFT_471310"/>
<feature type="region of interest" description="Disordered" evidence="1">
    <location>
        <begin position="360"/>
        <end position="382"/>
    </location>
</feature>
<evidence type="ECO:0000256" key="1">
    <source>
        <dbReference type="SAM" id="MobiDB-lite"/>
    </source>
</evidence>
<dbReference type="AlphaFoldDB" id="A0A0D3HYU6"/>
<dbReference type="Pfam" id="PF00264">
    <property type="entry name" value="Tyrosinase"/>
    <property type="match status" value="1"/>
</dbReference>
<feature type="signal peptide" evidence="2">
    <location>
        <begin position="1"/>
        <end position="20"/>
    </location>
</feature>
<feature type="chain" id="PRO_5044252191" description="Tyrosinase copper-binding domain-containing protein" evidence="2">
    <location>
        <begin position="21"/>
        <end position="797"/>
    </location>
</feature>
<dbReference type="InterPro" id="IPR008922">
    <property type="entry name" value="Di-copper_centre_dom_sf"/>
</dbReference>
<evidence type="ECO:0000313" key="5">
    <source>
        <dbReference type="Proteomes" id="UP000013827"/>
    </source>
</evidence>
<organism evidence="4 5">
    <name type="scientific">Emiliania huxleyi (strain CCMP1516)</name>
    <dbReference type="NCBI Taxonomy" id="280463"/>
    <lineage>
        <taxon>Eukaryota</taxon>
        <taxon>Haptista</taxon>
        <taxon>Haptophyta</taxon>
        <taxon>Prymnesiophyceae</taxon>
        <taxon>Isochrysidales</taxon>
        <taxon>Noelaerhabdaceae</taxon>
        <taxon>Emiliania</taxon>
    </lineage>
</organism>
<dbReference type="HOGENOM" id="CLU_008763_0_0_1"/>
<reference evidence="5" key="1">
    <citation type="journal article" date="2013" name="Nature">
        <title>Pan genome of the phytoplankton Emiliania underpins its global distribution.</title>
        <authorList>
            <person name="Read B.A."/>
            <person name="Kegel J."/>
            <person name="Klute M.J."/>
            <person name="Kuo A."/>
            <person name="Lefebvre S.C."/>
            <person name="Maumus F."/>
            <person name="Mayer C."/>
            <person name="Miller J."/>
            <person name="Monier A."/>
            <person name="Salamov A."/>
            <person name="Young J."/>
            <person name="Aguilar M."/>
            <person name="Claverie J.M."/>
            <person name="Frickenhaus S."/>
            <person name="Gonzalez K."/>
            <person name="Herman E.K."/>
            <person name="Lin Y.C."/>
            <person name="Napier J."/>
            <person name="Ogata H."/>
            <person name="Sarno A.F."/>
            <person name="Shmutz J."/>
            <person name="Schroeder D."/>
            <person name="de Vargas C."/>
            <person name="Verret F."/>
            <person name="von Dassow P."/>
            <person name="Valentin K."/>
            <person name="Van de Peer Y."/>
            <person name="Wheeler G."/>
            <person name="Dacks J.B."/>
            <person name="Delwiche C.F."/>
            <person name="Dyhrman S.T."/>
            <person name="Glockner G."/>
            <person name="John U."/>
            <person name="Richards T."/>
            <person name="Worden A.Z."/>
            <person name="Zhang X."/>
            <person name="Grigoriev I.V."/>
            <person name="Allen A.E."/>
            <person name="Bidle K."/>
            <person name="Borodovsky M."/>
            <person name="Bowler C."/>
            <person name="Brownlee C."/>
            <person name="Cock J.M."/>
            <person name="Elias M."/>
            <person name="Gladyshev V.N."/>
            <person name="Groth M."/>
            <person name="Guda C."/>
            <person name="Hadaegh A."/>
            <person name="Iglesias-Rodriguez M.D."/>
            <person name="Jenkins J."/>
            <person name="Jones B.M."/>
            <person name="Lawson T."/>
            <person name="Leese F."/>
            <person name="Lindquist E."/>
            <person name="Lobanov A."/>
            <person name="Lomsadze A."/>
            <person name="Malik S.B."/>
            <person name="Marsh M.E."/>
            <person name="Mackinder L."/>
            <person name="Mock T."/>
            <person name="Mueller-Roeber B."/>
            <person name="Pagarete A."/>
            <person name="Parker M."/>
            <person name="Probert I."/>
            <person name="Quesneville H."/>
            <person name="Raines C."/>
            <person name="Rensing S.A."/>
            <person name="Riano-Pachon D.M."/>
            <person name="Richier S."/>
            <person name="Rokitta S."/>
            <person name="Shiraiwa Y."/>
            <person name="Soanes D.M."/>
            <person name="van der Giezen M."/>
            <person name="Wahlund T.M."/>
            <person name="Williams B."/>
            <person name="Wilson W."/>
            <person name="Wolfe G."/>
            <person name="Wurch L.L."/>
        </authorList>
    </citation>
    <scope>NUCLEOTIDE SEQUENCE</scope>
</reference>
<feature type="domain" description="Tyrosinase copper-binding" evidence="3">
    <location>
        <begin position="390"/>
        <end position="485"/>
    </location>
</feature>
<proteinExistence type="predicted"/>